<evidence type="ECO:0000313" key="1">
    <source>
        <dbReference type="EMBL" id="MBW4709561.1"/>
    </source>
</evidence>
<protein>
    <recommendedName>
        <fullName evidence="3">Deoxynucleotide monophosphate kinase</fullName>
    </recommendedName>
</protein>
<organism evidence="1 2">
    <name type="scientific">Roseobacter insulae</name>
    <dbReference type="NCBI Taxonomy" id="2859783"/>
    <lineage>
        <taxon>Bacteria</taxon>
        <taxon>Pseudomonadati</taxon>
        <taxon>Pseudomonadota</taxon>
        <taxon>Alphaproteobacteria</taxon>
        <taxon>Rhodobacterales</taxon>
        <taxon>Roseobacteraceae</taxon>
        <taxon>Roseobacter</taxon>
    </lineage>
</organism>
<dbReference type="EMBL" id="JAHXDN010000005">
    <property type="protein sequence ID" value="MBW4709561.1"/>
    <property type="molecule type" value="Genomic_DNA"/>
</dbReference>
<evidence type="ECO:0008006" key="3">
    <source>
        <dbReference type="Google" id="ProtNLM"/>
    </source>
</evidence>
<dbReference type="AlphaFoldDB" id="A0A9X1JZM9"/>
<comment type="caution">
    <text evidence="1">The sequence shown here is derived from an EMBL/GenBank/DDBJ whole genome shotgun (WGS) entry which is preliminary data.</text>
</comment>
<dbReference type="Pfam" id="PF21448">
    <property type="entry name" value="DNMK"/>
    <property type="match status" value="1"/>
</dbReference>
<keyword evidence="2" id="KW-1185">Reference proteome</keyword>
<proteinExistence type="predicted"/>
<dbReference type="InterPro" id="IPR048444">
    <property type="entry name" value="DNMK"/>
</dbReference>
<gene>
    <name evidence="1" type="ORF">KX928_17380</name>
</gene>
<dbReference type="Proteomes" id="UP001138661">
    <property type="component" value="Unassembled WGS sequence"/>
</dbReference>
<name>A0A9X1JZM9_9RHOB</name>
<sequence>MAPRLIGLVGRAGAGKSTAAEIIAAEGFTRTRFAAGLKSMLTALYASAGLCSAEITRRIEGDLKETPDAILGGKSPRQAMITLGTEWGRDLITPGLWVSIWEARARSILTAGSSAVVEDVRFPNEIEAIRRLGGLIVYIERRDAPGTSISHASEALGPECADVLIDNSGGIADLKSKIRLELIPQQIPQH</sequence>
<evidence type="ECO:0000313" key="2">
    <source>
        <dbReference type="Proteomes" id="UP001138661"/>
    </source>
</evidence>
<dbReference type="RefSeq" id="WP_219505246.1">
    <property type="nucleotide sequence ID" value="NZ_JAHXDN010000005.1"/>
</dbReference>
<reference evidence="1" key="1">
    <citation type="submission" date="2021-07" db="EMBL/GenBank/DDBJ databases">
        <title>Roseobacter insulae sp. nov., isolated from a tidal flat.</title>
        <authorList>
            <person name="Park S."/>
            <person name="Yoon J.-H."/>
        </authorList>
    </citation>
    <scope>NUCLEOTIDE SEQUENCE</scope>
    <source>
        <strain evidence="1">YSTF-M11</strain>
    </source>
</reference>
<accession>A0A9X1JZM9</accession>